<dbReference type="InterPro" id="IPR035906">
    <property type="entry name" value="MetI-like_sf"/>
</dbReference>
<feature type="transmembrane region" description="Helical" evidence="6">
    <location>
        <begin position="189"/>
        <end position="211"/>
    </location>
</feature>
<keyword evidence="2 6" id="KW-0813">Transport</keyword>
<dbReference type="SUPFAM" id="SSF161098">
    <property type="entry name" value="MetI-like"/>
    <property type="match status" value="1"/>
</dbReference>
<dbReference type="GO" id="GO:0055085">
    <property type="term" value="P:transmembrane transport"/>
    <property type="evidence" value="ECO:0007669"/>
    <property type="project" value="InterPro"/>
</dbReference>
<dbReference type="EMBL" id="CP163435">
    <property type="protein sequence ID" value="XDQ26903.1"/>
    <property type="molecule type" value="Genomic_DNA"/>
</dbReference>
<keyword evidence="5 6" id="KW-0472">Membrane</keyword>
<name>A0AB39PCY6_9ACTN</name>
<evidence type="ECO:0000256" key="5">
    <source>
        <dbReference type="ARBA" id="ARBA00023136"/>
    </source>
</evidence>
<evidence type="ECO:0000256" key="4">
    <source>
        <dbReference type="ARBA" id="ARBA00022989"/>
    </source>
</evidence>
<organism evidence="8">
    <name type="scientific">Streptomyces sp. R21</name>
    <dbReference type="NCBI Taxonomy" id="3238627"/>
    <lineage>
        <taxon>Bacteria</taxon>
        <taxon>Bacillati</taxon>
        <taxon>Actinomycetota</taxon>
        <taxon>Actinomycetes</taxon>
        <taxon>Kitasatosporales</taxon>
        <taxon>Streptomycetaceae</taxon>
        <taxon>Streptomyces</taxon>
    </lineage>
</organism>
<dbReference type="PROSITE" id="PS50928">
    <property type="entry name" value="ABC_TM1"/>
    <property type="match status" value="1"/>
</dbReference>
<evidence type="ECO:0000256" key="6">
    <source>
        <dbReference type="RuleBase" id="RU363032"/>
    </source>
</evidence>
<feature type="domain" description="ABC transmembrane type-1" evidence="7">
    <location>
        <begin position="29"/>
        <end position="208"/>
    </location>
</feature>
<dbReference type="AlphaFoldDB" id="A0AB39PCY6"/>
<keyword evidence="4 6" id="KW-1133">Transmembrane helix</keyword>
<protein>
    <submittedName>
        <fullName evidence="8">ABC transporter permease</fullName>
    </submittedName>
</protein>
<dbReference type="Gene3D" id="1.10.3720.10">
    <property type="entry name" value="MetI-like"/>
    <property type="match status" value="1"/>
</dbReference>
<dbReference type="InterPro" id="IPR000515">
    <property type="entry name" value="MetI-like"/>
</dbReference>
<proteinExistence type="inferred from homology"/>
<accession>A0AB39PCY6</accession>
<gene>
    <name evidence="8" type="ORF">AB5J56_20300</name>
</gene>
<dbReference type="PANTHER" id="PTHR30177">
    <property type="entry name" value="GLYCINE BETAINE/L-PROLINE TRANSPORT SYSTEM PERMEASE PROTEIN PROW"/>
    <property type="match status" value="1"/>
</dbReference>
<dbReference type="PANTHER" id="PTHR30177:SF30">
    <property type="entry name" value="GLYCINE BETAINE UPTAKE SYSTEM PERMEASE PROTEIN YEHY"/>
    <property type="match status" value="1"/>
</dbReference>
<dbReference type="GO" id="GO:0005886">
    <property type="term" value="C:plasma membrane"/>
    <property type="evidence" value="ECO:0007669"/>
    <property type="project" value="UniProtKB-SubCell"/>
</dbReference>
<feature type="transmembrane region" description="Helical" evidence="6">
    <location>
        <begin position="86"/>
        <end position="107"/>
    </location>
</feature>
<evidence type="ECO:0000256" key="2">
    <source>
        <dbReference type="ARBA" id="ARBA00022448"/>
    </source>
</evidence>
<evidence type="ECO:0000256" key="3">
    <source>
        <dbReference type="ARBA" id="ARBA00022692"/>
    </source>
</evidence>
<comment type="subcellular location">
    <subcellularLocation>
        <location evidence="6">Cell membrane</location>
        <topology evidence="6">Multi-pass membrane protein</topology>
    </subcellularLocation>
    <subcellularLocation>
        <location evidence="1">Membrane</location>
        <topology evidence="1">Multi-pass membrane protein</topology>
    </subcellularLocation>
</comment>
<feature type="transmembrane region" description="Helical" evidence="6">
    <location>
        <begin position="33"/>
        <end position="53"/>
    </location>
</feature>
<evidence type="ECO:0000259" key="7">
    <source>
        <dbReference type="PROSITE" id="PS50928"/>
    </source>
</evidence>
<evidence type="ECO:0000313" key="8">
    <source>
        <dbReference type="EMBL" id="XDQ26903.1"/>
    </source>
</evidence>
<dbReference type="RefSeq" id="WP_369234148.1">
    <property type="nucleotide sequence ID" value="NZ_CP163435.1"/>
</dbReference>
<feature type="transmembrane region" description="Helical" evidence="6">
    <location>
        <begin position="60"/>
        <end position="80"/>
    </location>
</feature>
<dbReference type="CDD" id="cd06261">
    <property type="entry name" value="TM_PBP2"/>
    <property type="match status" value="1"/>
</dbReference>
<reference evidence="8" key="1">
    <citation type="submission" date="2024-07" db="EMBL/GenBank/DDBJ databases">
        <authorList>
            <person name="Yu S.T."/>
        </authorList>
    </citation>
    <scope>NUCLEOTIDE SEQUENCE</scope>
    <source>
        <strain evidence="8">R21</strain>
    </source>
</reference>
<feature type="transmembrane region" description="Helical" evidence="6">
    <location>
        <begin position="143"/>
        <end position="169"/>
    </location>
</feature>
<dbReference type="Pfam" id="PF00528">
    <property type="entry name" value="BPD_transp_1"/>
    <property type="match status" value="1"/>
</dbReference>
<dbReference type="GO" id="GO:0031460">
    <property type="term" value="P:glycine betaine transport"/>
    <property type="evidence" value="ECO:0007669"/>
    <property type="project" value="TreeGrafter"/>
</dbReference>
<dbReference type="InterPro" id="IPR051204">
    <property type="entry name" value="ABC_transp_perm/SBD"/>
</dbReference>
<evidence type="ECO:0000256" key="1">
    <source>
        <dbReference type="ARBA" id="ARBA00004141"/>
    </source>
</evidence>
<keyword evidence="3 6" id="KW-0812">Transmembrane</keyword>
<comment type="similarity">
    <text evidence="6">Belongs to the binding-protein-dependent transport system permease family.</text>
</comment>
<sequence>MSGQNCLVANDWICGEYVRSRSQELIDATVQHVWITAASVAIGVLVAFPLALLARRYRAFAGPILGLTTVLYSIPSLAMFSLLLPLFGLSASLVITGLVLYSLTILVRNILAGLQAVPEEAVEAARGMGYGSLRLLWEVELPLALPALLAGVRIATVSTVALTTVGAIVDYGGLGTLILDGLDSAFKAQVLTASVLCVLLATAADLLLLGLQRLLTPWTRAGRAPRIRRRAAASVKVAEPV</sequence>